<dbReference type="OMA" id="ICASRIT"/>
<dbReference type="InterPro" id="IPR008502">
    <property type="entry name" value="Prolamin-like"/>
</dbReference>
<accession>A0A0J8BBQ8</accession>
<sequence length="138" mass="15554">MEVNHNVTVAESDITYAPSPSRDPALAICASRITLDCGVEIIRNDEFFTVHLGDKCCRQLIRMGKTCNDLIVHDLLSDFAKFKKRSTEMHQRSDYLWNKCLNVGTSNSYTEQKWLSGFLETGKIIIDVGNTVAEMLHG</sequence>
<dbReference type="Pfam" id="PF05617">
    <property type="entry name" value="Prolamin_like"/>
    <property type="match status" value="1"/>
</dbReference>
<keyword evidence="1" id="KW-0732">Signal</keyword>
<organism evidence="3 4">
    <name type="scientific">Beta vulgaris subsp. vulgaris</name>
    <name type="common">Beet</name>
    <dbReference type="NCBI Taxonomy" id="3555"/>
    <lineage>
        <taxon>Eukaryota</taxon>
        <taxon>Viridiplantae</taxon>
        <taxon>Streptophyta</taxon>
        <taxon>Embryophyta</taxon>
        <taxon>Tracheophyta</taxon>
        <taxon>Spermatophyta</taxon>
        <taxon>Magnoliopsida</taxon>
        <taxon>eudicotyledons</taxon>
        <taxon>Gunneridae</taxon>
        <taxon>Pentapetalae</taxon>
        <taxon>Caryophyllales</taxon>
        <taxon>Chenopodiaceae</taxon>
        <taxon>Betoideae</taxon>
        <taxon>Beta</taxon>
    </lineage>
</organism>
<dbReference type="PANTHER" id="PTHR31951">
    <property type="entry name" value="BIFUNCTIONAL INHIBITOR/LIPID-TRANSFER PROTEIN/SEED STORAGE 2S ALBUMIN SUPERFAMILY PROTEIN-RELATED"/>
    <property type="match status" value="1"/>
</dbReference>
<dbReference type="Proteomes" id="UP000035740">
    <property type="component" value="Unassembled WGS sequence"/>
</dbReference>
<dbReference type="EMBL" id="KQ090254">
    <property type="protein sequence ID" value="KMS98346.1"/>
    <property type="molecule type" value="Genomic_DNA"/>
</dbReference>
<evidence type="ECO:0000313" key="3">
    <source>
        <dbReference type="EMBL" id="KMS98346.1"/>
    </source>
</evidence>
<dbReference type="Gramene" id="KMS98346">
    <property type="protein sequence ID" value="KMS98346"/>
    <property type="gene ID" value="BVRB_4g093050"/>
</dbReference>
<name>A0A0J8BBQ8_BETVV</name>
<evidence type="ECO:0000259" key="2">
    <source>
        <dbReference type="Pfam" id="PF05617"/>
    </source>
</evidence>
<evidence type="ECO:0000313" key="4">
    <source>
        <dbReference type="Proteomes" id="UP000035740"/>
    </source>
</evidence>
<protein>
    <recommendedName>
        <fullName evidence="2">Prolamin-like domain-containing protein</fullName>
    </recommendedName>
</protein>
<keyword evidence="4" id="KW-1185">Reference proteome</keyword>
<evidence type="ECO:0000256" key="1">
    <source>
        <dbReference type="ARBA" id="ARBA00022729"/>
    </source>
</evidence>
<dbReference type="PANTHER" id="PTHR31951:SF22">
    <property type="entry name" value="ECA1 GAMETOGENESIS RELATED FAMILY"/>
    <property type="match status" value="1"/>
</dbReference>
<dbReference type="OrthoDB" id="946177at2759"/>
<reference evidence="3 4" key="1">
    <citation type="journal article" date="2014" name="Nature">
        <title>The genome of the recently domesticated crop plant sugar beet (Beta vulgaris).</title>
        <authorList>
            <person name="Dohm J.C."/>
            <person name="Minoche A.E."/>
            <person name="Holtgrawe D."/>
            <person name="Capella-Gutierrez S."/>
            <person name="Zakrzewski F."/>
            <person name="Tafer H."/>
            <person name="Rupp O."/>
            <person name="Sorensen T.R."/>
            <person name="Stracke R."/>
            <person name="Reinhardt R."/>
            <person name="Goesmann A."/>
            <person name="Kraft T."/>
            <person name="Schulz B."/>
            <person name="Stadler P.F."/>
            <person name="Schmidt T."/>
            <person name="Gabaldon T."/>
            <person name="Lehrach H."/>
            <person name="Weisshaar B."/>
            <person name="Himmelbauer H."/>
        </authorList>
    </citation>
    <scope>NUCLEOTIDE SEQUENCE [LARGE SCALE GENOMIC DNA]</scope>
    <source>
        <tissue evidence="3">Taproot</tissue>
    </source>
</reference>
<proteinExistence type="predicted"/>
<dbReference type="AlphaFoldDB" id="A0A0J8BBQ8"/>
<gene>
    <name evidence="3" type="ORF">BVRB_4g093050</name>
</gene>
<feature type="domain" description="Prolamin-like" evidence="2">
    <location>
        <begin position="29"/>
        <end position="100"/>
    </location>
</feature>